<dbReference type="SUPFAM" id="SSF55753">
    <property type="entry name" value="Actin depolymerizing proteins"/>
    <property type="match status" value="2"/>
</dbReference>
<dbReference type="InterPro" id="IPR029006">
    <property type="entry name" value="ADF-H/Gelsolin-like_dom_sf"/>
</dbReference>
<protein>
    <recommendedName>
        <fullName evidence="2">ADF-H domain-containing protein</fullName>
    </recommendedName>
</protein>
<gene>
    <name evidence="3" type="ORF">DSPE1174_LOCUS31329</name>
</gene>
<name>A0A7S2MK62_9STRA</name>
<evidence type="ECO:0000256" key="1">
    <source>
        <dbReference type="SAM" id="MobiDB-lite"/>
    </source>
</evidence>
<dbReference type="CDD" id="cd11282">
    <property type="entry name" value="ADF_coactosin_like"/>
    <property type="match status" value="1"/>
</dbReference>
<dbReference type="PROSITE" id="PS51263">
    <property type="entry name" value="ADF_H"/>
    <property type="match status" value="1"/>
</dbReference>
<organism evidence="3">
    <name type="scientific">Octactis speculum</name>
    <dbReference type="NCBI Taxonomy" id="3111310"/>
    <lineage>
        <taxon>Eukaryota</taxon>
        <taxon>Sar</taxon>
        <taxon>Stramenopiles</taxon>
        <taxon>Ochrophyta</taxon>
        <taxon>Dictyochophyceae</taxon>
        <taxon>Dictyochales</taxon>
        <taxon>Dictyochaceae</taxon>
        <taxon>Octactis</taxon>
    </lineage>
</organism>
<dbReference type="EMBL" id="HBGS01060053">
    <property type="protein sequence ID" value="CAD9488156.1"/>
    <property type="molecule type" value="Transcribed_RNA"/>
</dbReference>
<dbReference type="SMART" id="SM00102">
    <property type="entry name" value="ADF"/>
    <property type="match status" value="1"/>
</dbReference>
<feature type="region of interest" description="Disordered" evidence="1">
    <location>
        <begin position="1"/>
        <end position="31"/>
    </location>
</feature>
<dbReference type="AlphaFoldDB" id="A0A7S2MK62"/>
<evidence type="ECO:0000259" key="2">
    <source>
        <dbReference type="PROSITE" id="PS51263"/>
    </source>
</evidence>
<dbReference type="Pfam" id="PF00241">
    <property type="entry name" value="Cofilin_ADF"/>
    <property type="match status" value="2"/>
</dbReference>
<proteinExistence type="predicted"/>
<dbReference type="GO" id="GO:0005884">
    <property type="term" value="C:actin filament"/>
    <property type="evidence" value="ECO:0007669"/>
    <property type="project" value="TreeGrafter"/>
</dbReference>
<sequence>MASNELTAKLNRRKGLNNEEDEAEPAKAKAGDTSAVVMLGKRGTRRASTGIVDVVAYGSGGLEEMQGKLDDKEVVYAIVTVPFGEGSFRRDKSIMVHFNGESCGVVKRGRANAKLPRAESALRPYNASLQIGSVEQCTEEYFRAELASKFMDDSNITSAAGGSAFTIKDKVSFHNAAIEAAKKPENVRLTAAEMSHQPAADRCLAMVRDIKGPFNWVLLKPNPTKLTLHNAGGGSVEEMREKALAADEVLYGLVRMGFGTGRFRRNYWFFVHWIGPEVAVVKRGRHNAAVGAMQAICNPFACSVTANDIDDITLPDVIAKLKSSVVVEGAAKGERRKTHGENIQDAFSLEAFQQALREEQQENAEFFGVDPDAIDGAEDAEEVEEEEFDMAAILQKIKNEQDPLNWAIFNF</sequence>
<dbReference type="Gene3D" id="3.40.20.10">
    <property type="entry name" value="Severin"/>
    <property type="match status" value="2"/>
</dbReference>
<dbReference type="PANTHER" id="PTHR10829:SF25">
    <property type="entry name" value="DREBRIN-LIKE PROTEIN"/>
    <property type="match status" value="1"/>
</dbReference>
<dbReference type="GO" id="GO:0030833">
    <property type="term" value="P:regulation of actin filament polymerization"/>
    <property type="evidence" value="ECO:0007669"/>
    <property type="project" value="TreeGrafter"/>
</dbReference>
<feature type="domain" description="ADF-H" evidence="2">
    <location>
        <begin position="191"/>
        <end position="322"/>
    </location>
</feature>
<evidence type="ECO:0000313" key="3">
    <source>
        <dbReference type="EMBL" id="CAD9488156.1"/>
    </source>
</evidence>
<accession>A0A7S2MK62</accession>
<dbReference type="GO" id="GO:0051015">
    <property type="term" value="F:actin filament binding"/>
    <property type="evidence" value="ECO:0007669"/>
    <property type="project" value="TreeGrafter"/>
</dbReference>
<dbReference type="InterPro" id="IPR002108">
    <property type="entry name" value="ADF-H"/>
</dbReference>
<dbReference type="GO" id="GO:0030864">
    <property type="term" value="C:cortical actin cytoskeleton"/>
    <property type="evidence" value="ECO:0007669"/>
    <property type="project" value="TreeGrafter"/>
</dbReference>
<dbReference type="PANTHER" id="PTHR10829">
    <property type="entry name" value="CORTACTIN AND DREBRIN"/>
    <property type="match status" value="1"/>
</dbReference>
<reference evidence="3" key="1">
    <citation type="submission" date="2021-01" db="EMBL/GenBank/DDBJ databases">
        <authorList>
            <person name="Corre E."/>
            <person name="Pelletier E."/>
            <person name="Niang G."/>
            <person name="Scheremetjew M."/>
            <person name="Finn R."/>
            <person name="Kale V."/>
            <person name="Holt S."/>
            <person name="Cochrane G."/>
            <person name="Meng A."/>
            <person name="Brown T."/>
            <person name="Cohen L."/>
        </authorList>
    </citation>
    <scope>NUCLEOTIDE SEQUENCE</scope>
    <source>
        <strain evidence="3">CCMP1381</strain>
    </source>
</reference>